<reference evidence="2 3" key="1">
    <citation type="submission" date="2024-11" db="EMBL/GenBank/DDBJ databases">
        <authorList>
            <person name="Heng Y.C."/>
            <person name="Lim A.C.H."/>
            <person name="Lee J.K.Y."/>
            <person name="Kittelmann S."/>
        </authorList>
    </citation>
    <scope>NUCLEOTIDE SEQUENCE [LARGE SCALE GENOMIC DNA]</scope>
    <source>
        <strain evidence="2 3">WILCCON 0185</strain>
    </source>
</reference>
<name>A0ABW8TBI4_9CLOT</name>
<organism evidence="2 3">
    <name type="scientific">Candidatus Clostridium stratigraminis</name>
    <dbReference type="NCBI Taxonomy" id="3381661"/>
    <lineage>
        <taxon>Bacteria</taxon>
        <taxon>Bacillati</taxon>
        <taxon>Bacillota</taxon>
        <taxon>Clostridia</taxon>
        <taxon>Eubacteriales</taxon>
        <taxon>Clostridiaceae</taxon>
        <taxon>Clostridium</taxon>
    </lineage>
</organism>
<dbReference type="Proteomes" id="UP001623591">
    <property type="component" value="Unassembled WGS sequence"/>
</dbReference>
<feature type="region of interest" description="Disordered" evidence="1">
    <location>
        <begin position="1"/>
        <end position="20"/>
    </location>
</feature>
<protein>
    <submittedName>
        <fullName evidence="2">Uncharacterized protein</fullName>
    </submittedName>
</protein>
<gene>
    <name evidence="2" type="ORF">ACJDUG_15565</name>
</gene>
<evidence type="ECO:0000313" key="3">
    <source>
        <dbReference type="Proteomes" id="UP001623591"/>
    </source>
</evidence>
<feature type="compositionally biased region" description="Basic residues" evidence="1">
    <location>
        <begin position="1"/>
        <end position="14"/>
    </location>
</feature>
<evidence type="ECO:0000313" key="2">
    <source>
        <dbReference type="EMBL" id="MFL0248369.1"/>
    </source>
</evidence>
<sequence length="55" mass="6419">MGKNKHQHNNKKIHKSLDEHKAANGYIDINNMIYEMHGVLETDPYAEISKAHKYL</sequence>
<evidence type="ECO:0000256" key="1">
    <source>
        <dbReference type="SAM" id="MobiDB-lite"/>
    </source>
</evidence>
<comment type="caution">
    <text evidence="2">The sequence shown here is derived from an EMBL/GenBank/DDBJ whole genome shotgun (WGS) entry which is preliminary data.</text>
</comment>
<dbReference type="RefSeq" id="WP_406770797.1">
    <property type="nucleotide sequence ID" value="NZ_JBJHZZ010000016.1"/>
</dbReference>
<dbReference type="EMBL" id="JBJHZZ010000016">
    <property type="protein sequence ID" value="MFL0248369.1"/>
    <property type="molecule type" value="Genomic_DNA"/>
</dbReference>
<proteinExistence type="predicted"/>
<accession>A0ABW8TBI4</accession>
<keyword evidence="3" id="KW-1185">Reference proteome</keyword>